<dbReference type="GO" id="GO:0005634">
    <property type="term" value="C:nucleus"/>
    <property type="evidence" value="ECO:0007669"/>
    <property type="project" value="UniProtKB-SubCell"/>
</dbReference>
<dbReference type="STRING" id="133412.A0A1R1WYU3"/>
<dbReference type="OrthoDB" id="433457at2759"/>
<dbReference type="GO" id="GO:0003676">
    <property type="term" value="F:nucleic acid binding"/>
    <property type="evidence" value="ECO:0007669"/>
    <property type="project" value="InterPro"/>
</dbReference>
<name>A0A1R1WYU3_9FUNG</name>
<evidence type="ECO:0000256" key="1">
    <source>
        <dbReference type="ARBA" id="ARBA00004123"/>
    </source>
</evidence>
<organism evidence="6 7">
    <name type="scientific">Smittium culicis</name>
    <dbReference type="NCBI Taxonomy" id="133412"/>
    <lineage>
        <taxon>Eukaryota</taxon>
        <taxon>Fungi</taxon>
        <taxon>Fungi incertae sedis</taxon>
        <taxon>Zoopagomycota</taxon>
        <taxon>Kickxellomycotina</taxon>
        <taxon>Harpellomycetes</taxon>
        <taxon>Harpellales</taxon>
        <taxon>Legeriomycetaceae</taxon>
        <taxon>Smittium</taxon>
    </lineage>
</organism>
<feature type="region of interest" description="Disordered" evidence="3">
    <location>
        <begin position="1274"/>
        <end position="1317"/>
    </location>
</feature>
<keyword evidence="2" id="KW-0539">Nucleus</keyword>
<reference evidence="6 7" key="1">
    <citation type="submission" date="2017-01" db="EMBL/GenBank/DDBJ databases">
        <authorList>
            <person name="Mah S.A."/>
            <person name="Swanson W.J."/>
            <person name="Moy G.W."/>
            <person name="Vacquier V.D."/>
        </authorList>
    </citation>
    <scope>NUCLEOTIDE SEQUENCE [LARGE SCALE GENOMIC DNA]</scope>
    <source>
        <strain evidence="6 7">GSMNP</strain>
    </source>
</reference>
<evidence type="ECO:0000256" key="2">
    <source>
        <dbReference type="ARBA" id="ARBA00023242"/>
    </source>
</evidence>
<sequence>MPGSLNYQIITTVNKPTSVYSSLQGNFSAPDKVGLVLAKCNRLEIYRLCGDSLVLLGEHILHGRVVSINKIRFNSSNLDSIIALTDKKQFGIWSWNSNIGVFEVEFLDSIESKIERPLETTSMLAVDPYGRCFAMLSFQGSIHLVCSIDTSSDTISNPVPPSNHNPKKKFKHSNLTNGSIGNLSKIPKLRWKNGKEKFIQDSIFFSKPVLCRIEELKILDIKFLYEKKIPVVAILYEDSSLSKHVKTYRITISKPHSNSTRVNAKLDLYWQQRNVHISSSIIQPSPLGGLVVIGSGAILTINHNGISNSKVKINPFNHSYLENSQIFSSTWVNEEDLNNDYTLKKNSSLNINYDSNLTTNKGKGPANNNKPERLLFGDDNGILWLLLINRLNNFQFDESRIERLGEIPIPMTISYLRDGVLFIGSHYNDSRLVKLHANQISTSLDPWNKIELKKNEFSFIENLQVINNLAPITDMCLIRDKLLPSNDINKIDELSPAISYPDGSNFSQSLNFNVGERLITCSGARSKPSLRVIRNGIGIKKMFSCTASSATNIFSAAISDSEIISSESFKIILFLSFPNSTAILDVNISKFSSNKEITLSEFAFTPSKLLQNSLNSPTIYAANSKRSNTIIFVTKYQVSLLYKTRLNLVDHWLLQDSKNFNESVPITCAASYGDNLVISLRGGIIIHFILENNDEGNGVPKLVKTNEIVVPCEVSCLTINDPFLSKSKNFDKNINTQIGPILAVGLWGHPDIFIYNLSSFQRIFELSVDQSSSTNKRGPMSTNYTIPVKKDPSLPINGNIIASKNSHKLIPESINKSGNLKSSSLVRSLLIVRFESNPYLLVGLSNGCLVHYQLSNSSVDAQAAESHSIKTFNMKKIYLGSFPIKLTRFQENSQDHVFLVTDKPAVMYSQNSKPMLSHVNFNNILSIFPLIPSFLHDNPFLTKSLNGLMCVLEFNSLSITKFESVQKLHFDTIPLPPWESPYKITHHHQERVVAVCTIALSSKDLNLEAQFSRNYNDFPRDFEKGKISIMDDTTFSTLTNMYLKPYELPESIQSISLSLLPKNYISQSDSVTKNKNFDYNEFLSELDSSADSMPVTIDLIVLGTSITLPEEDDATRGAIYFLQYDRKLNSLNELFKIDTDGGVYSLVSFKGMLAASVNNKVVLYGLREIKYSGAEKTEMKRLGDSANLKENRPVQSIKMEVLSIEPTHVVSLHLATPPTNSNIPTLINPRDTLSPNFLTNNDFLGVGDLMSGVSVIQHKYLKIAEPGFIKPYKGRKGDDDADFPDESSYSVGKSGFPDSKSENLSAKNGKLNLKRNDKSRSGNVEIFQNHIEEVSREYFSSWVTSLACTVPRNRKQNINNFLKSKKDRLYSSKDTSMPSKEDIFLRYLVAENGLNLYSLTYNLPSSAKENKKSSSPNNIEIDQLQISGNSRDSADLNNNDEHDRNSAVDDSSETKNSLLLTGRYHLGDMVNTITPGCLVMESSYSESENFIPELLIGTISGAIYMSVDVLESKIGRILDRLQINMGVLGPASFAGYPVYSHTSSSNSQLYSSISMSSFIDFDAASNADLSIQPNLNLNNNEKGIPSVLQSRQKSFLKSPMAKWSHAKFRTFSNLNRSSRPFGFIDGDLILLFLDYSPELQKFVFSGSSSLAEKSISKSG</sequence>
<dbReference type="Proteomes" id="UP000187283">
    <property type="component" value="Unassembled WGS sequence"/>
</dbReference>
<protein>
    <submittedName>
        <fullName evidence="6">DNA damage-binding protein 1a</fullName>
    </submittedName>
</protein>
<accession>A0A1R1WYU3</accession>
<dbReference type="Pfam" id="PF03178">
    <property type="entry name" value="CPSF_A"/>
    <property type="match status" value="2"/>
</dbReference>
<comment type="subcellular location">
    <subcellularLocation>
        <location evidence="1">Nucleus</location>
    </subcellularLocation>
</comment>
<keyword evidence="7" id="KW-1185">Reference proteome</keyword>
<feature type="domain" description="RSE1/DDB1/CPSF1 C-terminal" evidence="4">
    <location>
        <begin position="1025"/>
        <end position="1168"/>
    </location>
</feature>
<evidence type="ECO:0000256" key="3">
    <source>
        <dbReference type="SAM" id="MobiDB-lite"/>
    </source>
</evidence>
<dbReference type="Gene3D" id="1.10.150.910">
    <property type="match status" value="1"/>
</dbReference>
<dbReference type="InterPro" id="IPR004871">
    <property type="entry name" value="RSE1/DDB1/CPSF1_C"/>
</dbReference>
<evidence type="ECO:0000313" key="7">
    <source>
        <dbReference type="Proteomes" id="UP000187283"/>
    </source>
</evidence>
<feature type="domain" description="RSE1/DDB1/CPSF1 first beta-propeller" evidence="5">
    <location>
        <begin position="18"/>
        <end position="448"/>
    </location>
</feature>
<dbReference type="Gene3D" id="2.130.10.10">
    <property type="entry name" value="YVTN repeat-like/Quinoprotein amine dehydrogenase"/>
    <property type="match status" value="3"/>
</dbReference>
<dbReference type="PANTHER" id="PTHR10644">
    <property type="entry name" value="DNA REPAIR/RNA PROCESSING CPSF FAMILY"/>
    <property type="match status" value="1"/>
</dbReference>
<comment type="caution">
    <text evidence="6">The sequence shown here is derived from an EMBL/GenBank/DDBJ whole genome shotgun (WGS) entry which is preliminary data.</text>
</comment>
<feature type="domain" description="RSE1/DDB1/CPSF1 C-terminal" evidence="4">
    <location>
        <begin position="1434"/>
        <end position="1562"/>
    </location>
</feature>
<feature type="compositionally biased region" description="Polar residues" evidence="3">
    <location>
        <begin position="1424"/>
        <end position="1437"/>
    </location>
</feature>
<dbReference type="EMBL" id="LSSN01006028">
    <property type="protein sequence ID" value="OMJ07550.1"/>
    <property type="molecule type" value="Genomic_DNA"/>
</dbReference>
<proteinExistence type="predicted"/>
<evidence type="ECO:0000313" key="6">
    <source>
        <dbReference type="EMBL" id="OMJ07550.1"/>
    </source>
</evidence>
<feature type="region of interest" description="Disordered" evidence="3">
    <location>
        <begin position="1424"/>
        <end position="1453"/>
    </location>
</feature>
<dbReference type="Pfam" id="PF10433">
    <property type="entry name" value="Beta-prop_RSE1_1st"/>
    <property type="match status" value="1"/>
</dbReference>
<gene>
    <name evidence="6" type="ORF">AYI70_g12097</name>
</gene>
<dbReference type="InterPro" id="IPR018846">
    <property type="entry name" value="Beta-prop_RSE1/DDB1/CPSF1_1st"/>
</dbReference>
<evidence type="ECO:0000259" key="4">
    <source>
        <dbReference type="Pfam" id="PF03178"/>
    </source>
</evidence>
<dbReference type="InterPro" id="IPR050358">
    <property type="entry name" value="RSE1/DDB1/CFT1"/>
</dbReference>
<dbReference type="InterPro" id="IPR015943">
    <property type="entry name" value="WD40/YVTN_repeat-like_dom_sf"/>
</dbReference>
<evidence type="ECO:0000259" key="5">
    <source>
        <dbReference type="Pfam" id="PF10433"/>
    </source>
</evidence>